<dbReference type="CDD" id="cd00053">
    <property type="entry name" value="EGF"/>
    <property type="match status" value="1"/>
</dbReference>
<feature type="region of interest" description="Disordered" evidence="22">
    <location>
        <begin position="23"/>
        <end position="44"/>
    </location>
</feature>
<dbReference type="GO" id="GO:0005813">
    <property type="term" value="C:centrosome"/>
    <property type="evidence" value="ECO:0007669"/>
    <property type="project" value="UniProtKB-SubCell"/>
</dbReference>
<comment type="subunit">
    <text evidence="18">Component of the IFT complex A (IFT-A) complex. IFT-A complex is divided into a core subcomplex composed of IFT122:IFT140:WDR19 which is associated with TULP3 and a peripheral subcomplex composed of IFT43:WDR35:TTC21B. Interacts directy with IFT122, ITF43 and TTC21B. Interacts with IFT43. Interacts with CFAP61.</text>
</comment>
<dbReference type="SMART" id="SM00181">
    <property type="entry name" value="EGF"/>
    <property type="match status" value="4"/>
</dbReference>
<dbReference type="InterPro" id="IPR015943">
    <property type="entry name" value="WD40/YVTN_repeat-like_dom_sf"/>
</dbReference>
<dbReference type="InterPro" id="IPR000742">
    <property type="entry name" value="EGF"/>
</dbReference>
<evidence type="ECO:0000256" key="2">
    <source>
        <dbReference type="ARBA" id="ARBA00004300"/>
    </source>
</evidence>
<dbReference type="InterPro" id="IPR056158">
    <property type="entry name" value="Beta-prop_IFT121_2nd"/>
</dbReference>
<dbReference type="FunFam" id="1.25.40.470:FF:000004">
    <property type="entry name" value="WD repeat-containing protein 35"/>
    <property type="match status" value="1"/>
</dbReference>
<evidence type="ECO:0000259" key="24">
    <source>
        <dbReference type="PROSITE" id="PS50026"/>
    </source>
</evidence>
<dbReference type="Pfam" id="PF23387">
    <property type="entry name" value="TPR_IFT80_172"/>
    <property type="match status" value="1"/>
</dbReference>
<dbReference type="SMART" id="SM00320">
    <property type="entry name" value="WD40"/>
    <property type="match status" value="5"/>
</dbReference>
<feature type="repeat" description="WD" evidence="21">
    <location>
        <begin position="598"/>
        <end position="629"/>
    </location>
</feature>
<dbReference type="PANTHER" id="PTHR12764:SF5">
    <property type="entry name" value="LD29485P"/>
    <property type="match status" value="1"/>
</dbReference>
<dbReference type="GO" id="GO:0035721">
    <property type="term" value="P:intraciliary retrograde transport"/>
    <property type="evidence" value="ECO:0007669"/>
    <property type="project" value="TreeGrafter"/>
</dbReference>
<keyword evidence="14" id="KW-0325">Glycoprotein</keyword>
<dbReference type="InterPro" id="IPR002035">
    <property type="entry name" value="VWF_A"/>
</dbReference>
<dbReference type="InterPro" id="IPR001680">
    <property type="entry name" value="WD40_rpt"/>
</dbReference>
<keyword evidence="6" id="KW-0964">Secreted</keyword>
<comment type="caution">
    <text evidence="20">Lacks conserved residue(s) required for the propagation of feature annotation.</text>
</comment>
<dbReference type="PANTHER" id="PTHR12764">
    <property type="entry name" value="WD REPEAT DOMAIN-RELATED"/>
    <property type="match status" value="1"/>
</dbReference>
<dbReference type="Pfam" id="PF07645">
    <property type="entry name" value="EGF_CA"/>
    <property type="match status" value="2"/>
</dbReference>
<evidence type="ECO:0000259" key="25">
    <source>
        <dbReference type="PROSITE" id="PS50234"/>
    </source>
</evidence>
<feature type="signal peptide" evidence="23">
    <location>
        <begin position="1"/>
        <end position="21"/>
    </location>
</feature>
<dbReference type="InterPro" id="IPR057979">
    <property type="entry name" value="TPR_IFT121"/>
</dbReference>
<keyword evidence="16" id="KW-0966">Cell projection</keyword>
<dbReference type="PROSITE" id="PS00010">
    <property type="entry name" value="ASX_HYDROXYL"/>
    <property type="match status" value="1"/>
</dbReference>
<dbReference type="Pfam" id="PF25768">
    <property type="entry name" value="TPR_IFT121"/>
    <property type="match status" value="1"/>
</dbReference>
<dbReference type="SMART" id="SM00327">
    <property type="entry name" value="VWA"/>
    <property type="match status" value="1"/>
</dbReference>
<dbReference type="InterPro" id="IPR049883">
    <property type="entry name" value="NOTCH1_EGF-like"/>
</dbReference>
<evidence type="ECO:0000256" key="6">
    <source>
        <dbReference type="ARBA" id="ARBA00022525"/>
    </source>
</evidence>
<dbReference type="Gene3D" id="2.130.10.10">
    <property type="entry name" value="YVTN repeat-like/Quinoprotein amine dehydrogenase"/>
    <property type="match status" value="1"/>
</dbReference>
<evidence type="ECO:0000256" key="18">
    <source>
        <dbReference type="ARBA" id="ARBA00062232"/>
    </source>
</evidence>
<feature type="disulfide bond" evidence="20">
    <location>
        <begin position="441"/>
        <end position="451"/>
    </location>
</feature>
<protein>
    <recommendedName>
        <fullName evidence="19">WD repeat-containing protein 35</fullName>
    </recommendedName>
</protein>
<reference evidence="26 27" key="1">
    <citation type="submission" date="2019-06" db="EMBL/GenBank/DDBJ databases">
        <title>Draft genomes of female and male turbot (Scophthalmus maximus).</title>
        <authorList>
            <person name="Xu H."/>
            <person name="Xu X.-W."/>
            <person name="Shao C."/>
            <person name="Chen S."/>
        </authorList>
    </citation>
    <scope>NUCLEOTIDE SEQUENCE [LARGE SCALE GENOMIC DNA]</scope>
    <source>
        <strain evidence="26">Ysfricsl-2016a</strain>
        <tissue evidence="26">Blood</tissue>
    </source>
</reference>
<keyword evidence="13 20" id="KW-1015">Disulfide bond</keyword>
<evidence type="ECO:0000256" key="13">
    <source>
        <dbReference type="ARBA" id="ARBA00023157"/>
    </source>
</evidence>
<dbReference type="GO" id="GO:0097730">
    <property type="term" value="C:non-motile cilium"/>
    <property type="evidence" value="ECO:0007669"/>
    <property type="project" value="TreeGrafter"/>
</dbReference>
<evidence type="ECO:0000256" key="7">
    <source>
        <dbReference type="ARBA" id="ARBA00022536"/>
    </source>
</evidence>
<evidence type="ECO:0000256" key="17">
    <source>
        <dbReference type="ARBA" id="ARBA00058990"/>
    </source>
</evidence>
<gene>
    <name evidence="26" type="ORF">F2P81_003978</name>
</gene>
<sequence>MASSMWGLVCVMGLLASGSLGTSPQLGPEQGRVHPARPLVPRGAPLVPASVYQRIEDMSVEQTSDEAPSAESDDTGRGFPRSAPPPGANHLQAQERRGPDSAATRSNCRNRPIDLVFIIDSSRSVRPAEFEKAKEFLRHMVETLEIGSDATRVGLVNYASTVKIEFLLKTYFDKSALKQALARVVPLASGTMTGVAIKTAMEKAFTAEAGARASSTDIAKVAIIVTDGRPQDKVDDVSAAARASGIEIYAVGVDRADKMSLRLMASQPHDDHVFYVETYGVIEKLTSKFRETLCGKDDDNGSADTPLNGGIDDYGLGLDGRTDGKGIHNENGDKGNNGLDVCTQGHNCQHICVSSGNSFNCKCRFGYVLNPDKKTCSRKTLNLCCNLIWECFISGSETCAQGHDCQHICVSYDDSYICKCRSGYVLNADKKTCSLLGLDACAQGDDCQHICINNGNSYICKCRVGYILNLDMKTCSRADACAQGHNCQQICINNGDSYNCKCRVGYVLNADQKTCSQEMRSEITQDACMCEAQIVFQKKIAIPNNIQLKCISWNKGQGFIACGGDDSVLRVLKLESQTDDAKLKGLAAPSNLSMNQTLEGHSGAVQVVTWNEQYEKLTTSDQNGLIIVWMLYKGVWYEEMINNRNKSVVTSMSWNADGQKICIVYEDGAVIVGSVNGNRIWGKELKGIQLAHVAWSPDSRILLFGTVNGEVHIYDNQGNFIMKMTISCLTNVPGAVRIAGIHWYAGTGGYVEPDCPCLAICFDNGRCQIMRFENDENPVCIDTLMSVVSIQWNHCGSVLAVAGSLKASNVEKELNLVQFYTPFGEHLRTLKVPGKEMAGVAWEGRGLRIGLAVDSYIYFANIRPDYKWGYCCSTVVYAYTKPERQEYCVVFWDTKNNEKFVKYVKSLMSITTSGDFCILASKADDTQAQQDAELESGSHARFVLILCNSIGTPLDSKYIDIDPLFVTMTKTHVIAASKEAFYLWQYRVAKKLTALEINQVTKTKKEGRERVYHIDSSPSAANDNSPDFSKASTATRDPICCITATDKTLIVGRESGIIHRYSLTNVVLIQKYTLNNRAYFLSVNCNSSRLAIIDIAGVLTLLDLEVRGAAGDSTVNQVSSGDPSKFERKDVWDMKWANDNPDLFAMMEKTRMYVFRNLDPEEPIQTSGYICNFEDLEIKSVLLDEIMKDPERPNKDNLINFEIRSLRDSRALIEKVGIEDASQFIEDNPHPRLWRLLAEAALQKLDLKTAEQAFVRCKDYQGIEFVKRLGNLQSEPMKQAEVAAYFSRFEEAERMYLNMDRRDLAISLRIKLGDWFRVLQLLKTGSGDCDDTLLEQAYNAIGDYFADRQKWINAVQYYLQGRNQERLAECYYMLEDYDGLERLTTVLPENHKLLPEIGQMFATVGMCEQAVNAYLKCNQPKSAVDSCVHLNQWNKAVELARTHNMKEIKSLLSKYASHLLEKNKTLEAVELYRKAHHFLDAAKLMFKIADEEAKKRTRPLRVKKLYVLAARLVENYHEQVKTSQQSKTKGKKSEAKFALAGLLEEDATSSDNRIVDNAWRGAEAYHFFLLAQRQLYGGYMETAMRTAMHLREYEDIIPAVEIYSLLAICSAANRAFGTCSQAFIKLESLESLEPDERQQYQDLALEIFIKHTPKDSRMMERQRSSEGQSERRSWWQQLDVLMEDMCGVIDNVI</sequence>
<dbReference type="InterPro" id="IPR036322">
    <property type="entry name" value="WD40_repeat_dom_sf"/>
</dbReference>
<dbReference type="Gene3D" id="1.25.40.470">
    <property type="match status" value="1"/>
</dbReference>
<keyword evidence="11" id="KW-0970">Cilium biogenesis/degradation</keyword>
<dbReference type="InterPro" id="IPR056159">
    <property type="entry name" value="Beta-prop_IFT121_TULP_N"/>
</dbReference>
<evidence type="ECO:0000256" key="21">
    <source>
        <dbReference type="PROSITE-ProRule" id="PRU00221"/>
    </source>
</evidence>
<dbReference type="GO" id="GO:0005930">
    <property type="term" value="C:axoneme"/>
    <property type="evidence" value="ECO:0007669"/>
    <property type="project" value="UniProtKB-SubCell"/>
</dbReference>
<dbReference type="EMBL" id="VEVO01000003">
    <property type="protein sequence ID" value="KAF0044820.1"/>
    <property type="molecule type" value="Genomic_DNA"/>
</dbReference>
<evidence type="ECO:0000256" key="9">
    <source>
        <dbReference type="ARBA" id="ARBA00022729"/>
    </source>
</evidence>
<dbReference type="GO" id="GO:0005576">
    <property type="term" value="C:extracellular region"/>
    <property type="evidence" value="ECO:0007669"/>
    <property type="project" value="UniProtKB-SubCell"/>
</dbReference>
<dbReference type="InterPro" id="IPR036465">
    <property type="entry name" value="vWFA_dom_sf"/>
</dbReference>
<dbReference type="InterPro" id="IPR056157">
    <property type="entry name" value="TPR_IFT80_172_dom"/>
</dbReference>
<feature type="domain" description="VWFA" evidence="25">
    <location>
        <begin position="114"/>
        <end position="289"/>
    </location>
</feature>
<evidence type="ECO:0000256" key="12">
    <source>
        <dbReference type="ARBA" id="ARBA00023069"/>
    </source>
</evidence>
<keyword evidence="10" id="KW-0677">Repeat</keyword>
<evidence type="ECO:0000256" key="19">
    <source>
        <dbReference type="ARBA" id="ARBA00070596"/>
    </source>
</evidence>
<dbReference type="PROSITE" id="PS50294">
    <property type="entry name" value="WD_REPEATS_REGION"/>
    <property type="match status" value="1"/>
</dbReference>
<evidence type="ECO:0000256" key="1">
    <source>
        <dbReference type="ARBA" id="ARBA00004120"/>
    </source>
</evidence>
<evidence type="ECO:0000256" key="4">
    <source>
        <dbReference type="ARBA" id="ARBA00004613"/>
    </source>
</evidence>
<dbReference type="Gene3D" id="2.10.25.10">
    <property type="entry name" value="Laminin"/>
    <property type="match status" value="4"/>
</dbReference>
<keyword evidence="8 21" id="KW-0853">WD repeat</keyword>
<evidence type="ECO:0000256" key="10">
    <source>
        <dbReference type="ARBA" id="ARBA00022737"/>
    </source>
</evidence>
<dbReference type="FunFam" id="3.40.50.410:FF:000004">
    <property type="entry name" value="collagen alpha-6(VI) chain"/>
    <property type="match status" value="1"/>
</dbReference>
<organism evidence="26 27">
    <name type="scientific">Scophthalmus maximus</name>
    <name type="common">Turbot</name>
    <name type="synonym">Psetta maxima</name>
    <dbReference type="NCBI Taxonomy" id="52904"/>
    <lineage>
        <taxon>Eukaryota</taxon>
        <taxon>Metazoa</taxon>
        <taxon>Chordata</taxon>
        <taxon>Craniata</taxon>
        <taxon>Vertebrata</taxon>
        <taxon>Euteleostomi</taxon>
        <taxon>Actinopterygii</taxon>
        <taxon>Neopterygii</taxon>
        <taxon>Teleostei</taxon>
        <taxon>Neoteleostei</taxon>
        <taxon>Acanthomorphata</taxon>
        <taxon>Carangaria</taxon>
        <taxon>Pleuronectiformes</taxon>
        <taxon>Pleuronectoidei</taxon>
        <taxon>Scophthalmidae</taxon>
        <taxon>Scophthalmus</taxon>
    </lineage>
</organism>
<evidence type="ECO:0000256" key="22">
    <source>
        <dbReference type="SAM" id="MobiDB-lite"/>
    </source>
</evidence>
<dbReference type="FunFam" id="2.10.25.10:FF:000871">
    <property type="entry name" value="Matrilin 3"/>
    <property type="match status" value="2"/>
</dbReference>
<feature type="domain" description="EGF-like" evidence="24">
    <location>
        <begin position="437"/>
        <end position="476"/>
    </location>
</feature>
<dbReference type="GO" id="GO:1905515">
    <property type="term" value="P:non-motile cilium assembly"/>
    <property type="evidence" value="ECO:0007669"/>
    <property type="project" value="TreeGrafter"/>
</dbReference>
<dbReference type="InterPro" id="IPR001881">
    <property type="entry name" value="EGF-like_Ca-bd_dom"/>
</dbReference>
<dbReference type="Pfam" id="PF24797">
    <property type="entry name" value="Beta-prop_WDR35_TULP_N"/>
    <property type="match status" value="1"/>
</dbReference>
<dbReference type="Pfam" id="PF23390">
    <property type="entry name" value="Beta-prop_WDR35_2nd"/>
    <property type="match status" value="1"/>
</dbReference>
<feature type="region of interest" description="Disordered" evidence="22">
    <location>
        <begin position="59"/>
        <end position="107"/>
    </location>
</feature>
<keyword evidence="12" id="KW-0969">Cilium</keyword>
<keyword evidence="5" id="KW-0963">Cytoplasm</keyword>
<dbReference type="SUPFAM" id="SSF57184">
    <property type="entry name" value="Growth factor receptor domain"/>
    <property type="match status" value="1"/>
</dbReference>
<dbReference type="InterPro" id="IPR057361">
    <property type="entry name" value="TPR_WDR35"/>
</dbReference>
<dbReference type="Pfam" id="PF25170">
    <property type="entry name" value="TPR_WDR35"/>
    <property type="match status" value="1"/>
</dbReference>
<dbReference type="GO" id="GO:0005509">
    <property type="term" value="F:calcium ion binding"/>
    <property type="evidence" value="ECO:0007669"/>
    <property type="project" value="InterPro"/>
</dbReference>
<keyword evidence="7 20" id="KW-0245">EGF-like domain</keyword>
<evidence type="ECO:0000313" key="26">
    <source>
        <dbReference type="EMBL" id="KAF0044820.1"/>
    </source>
</evidence>
<dbReference type="PROSITE" id="PS50082">
    <property type="entry name" value="WD_REPEATS_2"/>
    <property type="match status" value="1"/>
</dbReference>
<evidence type="ECO:0000256" key="15">
    <source>
        <dbReference type="ARBA" id="ARBA00023212"/>
    </source>
</evidence>
<dbReference type="SUPFAM" id="SSF57196">
    <property type="entry name" value="EGF/Laminin"/>
    <property type="match status" value="1"/>
</dbReference>
<dbReference type="Pfam" id="PF00092">
    <property type="entry name" value="VWA"/>
    <property type="match status" value="1"/>
</dbReference>
<evidence type="ECO:0000256" key="8">
    <source>
        <dbReference type="ARBA" id="ARBA00022574"/>
    </source>
</evidence>
<dbReference type="SUPFAM" id="SSF53300">
    <property type="entry name" value="vWA-like"/>
    <property type="match status" value="1"/>
</dbReference>
<dbReference type="GO" id="GO:0030991">
    <property type="term" value="C:intraciliary transport particle A"/>
    <property type="evidence" value="ECO:0007669"/>
    <property type="project" value="TreeGrafter"/>
</dbReference>
<evidence type="ECO:0000256" key="16">
    <source>
        <dbReference type="ARBA" id="ARBA00023273"/>
    </source>
</evidence>
<comment type="function">
    <text evidence="17">As a component of the IFT complex A (IFT-A), a complex required for retrograde ciliary transport and entry into cilia of G protein-coupled receptors (GPCRs), it is involved in ciliogenesis and ciliary protein trafficking. May promote CASP3 activation and TNF-stimulated apoptosis.</text>
</comment>
<dbReference type="Gene3D" id="3.40.50.410">
    <property type="entry name" value="von Willebrand factor, type A domain"/>
    <property type="match status" value="1"/>
</dbReference>
<name>A0A6A4TMF8_SCOMX</name>
<dbReference type="PROSITE" id="PS50234">
    <property type="entry name" value="VWFA"/>
    <property type="match status" value="1"/>
</dbReference>
<comment type="subcellular location">
    <subcellularLocation>
        <location evidence="3">Cytoplasm</location>
        <location evidence="3">Cytoskeleton</location>
        <location evidence="3">Cilium axoneme</location>
    </subcellularLocation>
    <subcellularLocation>
        <location evidence="1">Cytoplasm</location>
        <location evidence="1">Cytoskeleton</location>
        <location evidence="1">Cilium basal body</location>
    </subcellularLocation>
    <subcellularLocation>
        <location evidence="2">Cytoplasm</location>
        <location evidence="2">Cytoskeleton</location>
        <location evidence="2">Microtubule organizing center</location>
        <location evidence="2">Centrosome</location>
    </subcellularLocation>
    <subcellularLocation>
        <location evidence="4">Secreted</location>
    </subcellularLocation>
</comment>
<dbReference type="CDD" id="cd00054">
    <property type="entry name" value="EGF_CA"/>
    <property type="match status" value="2"/>
</dbReference>
<evidence type="ECO:0000256" key="5">
    <source>
        <dbReference type="ARBA" id="ARBA00022490"/>
    </source>
</evidence>
<evidence type="ECO:0000256" key="3">
    <source>
        <dbReference type="ARBA" id="ARBA00004430"/>
    </source>
</evidence>
<keyword evidence="9 23" id="KW-0732">Signal</keyword>
<feature type="chain" id="PRO_5025640037" description="WD repeat-containing protein 35" evidence="23">
    <location>
        <begin position="22"/>
        <end position="1693"/>
    </location>
</feature>
<dbReference type="PROSITE" id="PS50026">
    <property type="entry name" value="EGF_3"/>
    <property type="match status" value="1"/>
</dbReference>
<dbReference type="PROSITE" id="PS01186">
    <property type="entry name" value="EGF_2"/>
    <property type="match status" value="4"/>
</dbReference>
<dbReference type="SMART" id="SM00179">
    <property type="entry name" value="EGF_CA"/>
    <property type="match status" value="4"/>
</dbReference>
<dbReference type="InterPro" id="IPR039857">
    <property type="entry name" value="Ift122/121"/>
</dbReference>
<evidence type="ECO:0000256" key="14">
    <source>
        <dbReference type="ARBA" id="ARBA00023180"/>
    </source>
</evidence>
<dbReference type="InterPro" id="IPR009030">
    <property type="entry name" value="Growth_fac_rcpt_cys_sf"/>
</dbReference>
<evidence type="ECO:0000256" key="11">
    <source>
        <dbReference type="ARBA" id="ARBA00022794"/>
    </source>
</evidence>
<dbReference type="PRINTS" id="PR00453">
    <property type="entry name" value="VWFADOMAIN"/>
</dbReference>
<dbReference type="SUPFAM" id="SSF50978">
    <property type="entry name" value="WD40 repeat-like"/>
    <property type="match status" value="2"/>
</dbReference>
<keyword evidence="15" id="KW-0206">Cytoskeleton</keyword>
<evidence type="ECO:0000256" key="20">
    <source>
        <dbReference type="PROSITE-ProRule" id="PRU00076"/>
    </source>
</evidence>
<dbReference type="GO" id="GO:0061512">
    <property type="term" value="P:protein localization to cilium"/>
    <property type="evidence" value="ECO:0007669"/>
    <property type="project" value="TreeGrafter"/>
</dbReference>
<proteinExistence type="predicted"/>
<accession>A0A6A4TMF8</accession>
<dbReference type="Proteomes" id="UP000438429">
    <property type="component" value="Unassembled WGS sequence"/>
</dbReference>
<dbReference type="InterPro" id="IPR000152">
    <property type="entry name" value="EGF-type_Asp/Asn_hydroxyl_site"/>
</dbReference>
<evidence type="ECO:0000256" key="23">
    <source>
        <dbReference type="SAM" id="SignalP"/>
    </source>
</evidence>
<dbReference type="FunFam" id="2.130.10.10:FF:000187">
    <property type="entry name" value="WD repeat-containing protein 35"/>
    <property type="match status" value="1"/>
</dbReference>
<evidence type="ECO:0000313" key="27">
    <source>
        <dbReference type="Proteomes" id="UP000438429"/>
    </source>
</evidence>
<comment type="caution">
    <text evidence="26">The sequence shown here is derived from an EMBL/GenBank/DDBJ whole genome shotgun (WGS) entry which is preliminary data.</text>
</comment>